<dbReference type="SUPFAM" id="SSF48452">
    <property type="entry name" value="TPR-like"/>
    <property type="match status" value="1"/>
</dbReference>
<dbReference type="PRINTS" id="PR00625">
    <property type="entry name" value="JDOMAIN"/>
</dbReference>
<dbReference type="CDD" id="cd06257">
    <property type="entry name" value="DnaJ"/>
    <property type="match status" value="1"/>
</dbReference>
<proteinExistence type="predicted"/>
<dbReference type="Pfam" id="PF00226">
    <property type="entry name" value="DnaJ"/>
    <property type="match status" value="1"/>
</dbReference>
<dbReference type="InterPro" id="IPR011990">
    <property type="entry name" value="TPR-like_helical_dom_sf"/>
</dbReference>
<dbReference type="Gene3D" id="1.10.287.110">
    <property type="entry name" value="DnaJ domain"/>
    <property type="match status" value="1"/>
</dbReference>
<dbReference type="PROSITE" id="PS50076">
    <property type="entry name" value="DNAJ_2"/>
    <property type="match status" value="1"/>
</dbReference>
<dbReference type="EMBL" id="JASZYV010000003">
    <property type="protein sequence ID" value="MDM0045699.1"/>
    <property type="molecule type" value="Genomic_DNA"/>
</dbReference>
<dbReference type="RefSeq" id="WP_286660814.1">
    <property type="nucleotide sequence ID" value="NZ_JASZYV010000003.1"/>
</dbReference>
<dbReference type="PANTHER" id="PTHR24074">
    <property type="entry name" value="CO-CHAPERONE PROTEIN DJLA"/>
    <property type="match status" value="1"/>
</dbReference>
<feature type="region of interest" description="Disordered" evidence="1">
    <location>
        <begin position="516"/>
        <end position="545"/>
    </location>
</feature>
<evidence type="ECO:0000313" key="3">
    <source>
        <dbReference type="EMBL" id="MDM0045699.1"/>
    </source>
</evidence>
<dbReference type="InterPro" id="IPR001623">
    <property type="entry name" value="DnaJ_domain"/>
</dbReference>
<gene>
    <name evidence="3" type="ORF">QTH91_14510</name>
</gene>
<dbReference type="InterPro" id="IPR003646">
    <property type="entry name" value="SH3-like_bac-type"/>
</dbReference>
<dbReference type="InterPro" id="IPR036869">
    <property type="entry name" value="J_dom_sf"/>
</dbReference>
<feature type="compositionally biased region" description="Polar residues" evidence="1">
    <location>
        <begin position="524"/>
        <end position="533"/>
    </location>
</feature>
<sequence>MSTFYDVLGVPPNATAAEIKDAYRRGAMRWHPDRNPENVGVAERRFKEIGAAYAVLSDPQKRAEYDAQIRRGSAEDAEDADFDAKTASRMFLEEMVELANSLSEGGHNRDVLLGALLGRGLPEALARSIADEVIKRRAQAQADAARQRRERQDRERAAERDRKAREKQAAAEAKREAKKGESGSGTPWGIIGLLALVAVVGIASNGGETSRNEKAAISVSPSAAFQASPPQPQSRSAELPTFKTQSQALEVNEGAVRFAVAAMKANVRSAPGAKNPVVTVLSRGDVLLRSDLGSMNGFVQIEMADGRSGWIAEELLIHADAASHLALSPPPIYLGSSPVAASVISRNDVSAFLQAFAVQTELLSTANGISERLKEIAPLVATASVQRDIDAYRWWSMQARWLADSGEPPQAVLRAASAAVRADPLNVDGLVALGLAMVRNGEKDYALDSTVRVLTVLAPETTNTWVIFAAWAAQRQQTKLATAALDLARRYSRNAKVTEAFIERFGEESNNPGIAAVFKPSANDADSSRSTPRNPGEQAGLSAAPGITNTNISFATGTNQAIAPRARIIAIAHQRAGALKKATGNSVQCPAMSRYVDGYESKLTQLFNNLGYSIPNNDPASSDGAKFVANLCNGYYYSASGMIQQGKIDLTVAEAARLALTPSMSSFLDNPDLARLVK</sequence>
<dbReference type="Pfam" id="PF08239">
    <property type="entry name" value="SH3_3"/>
    <property type="match status" value="1"/>
</dbReference>
<feature type="compositionally biased region" description="Basic and acidic residues" evidence="1">
    <location>
        <begin position="145"/>
        <end position="181"/>
    </location>
</feature>
<evidence type="ECO:0000313" key="4">
    <source>
        <dbReference type="Proteomes" id="UP001174908"/>
    </source>
</evidence>
<organism evidence="3 4">
    <name type="scientific">Variovorax dokdonensis</name>
    <dbReference type="NCBI Taxonomy" id="344883"/>
    <lineage>
        <taxon>Bacteria</taxon>
        <taxon>Pseudomonadati</taxon>
        <taxon>Pseudomonadota</taxon>
        <taxon>Betaproteobacteria</taxon>
        <taxon>Burkholderiales</taxon>
        <taxon>Comamonadaceae</taxon>
        <taxon>Variovorax</taxon>
    </lineage>
</organism>
<dbReference type="SUPFAM" id="SSF46565">
    <property type="entry name" value="Chaperone J-domain"/>
    <property type="match status" value="1"/>
</dbReference>
<evidence type="ECO:0000256" key="1">
    <source>
        <dbReference type="SAM" id="MobiDB-lite"/>
    </source>
</evidence>
<dbReference type="Gene3D" id="2.30.30.40">
    <property type="entry name" value="SH3 Domains"/>
    <property type="match status" value="1"/>
</dbReference>
<dbReference type="InterPro" id="IPR018253">
    <property type="entry name" value="DnaJ_domain_CS"/>
</dbReference>
<feature type="region of interest" description="Disordered" evidence="1">
    <location>
        <begin position="141"/>
        <end position="184"/>
    </location>
</feature>
<dbReference type="PROSITE" id="PS00636">
    <property type="entry name" value="DNAJ_1"/>
    <property type="match status" value="1"/>
</dbReference>
<protein>
    <submittedName>
        <fullName evidence="3">DnaJ domain-containing protein</fullName>
    </submittedName>
</protein>
<accession>A0ABT7NCP9</accession>
<dbReference type="SMART" id="SM00271">
    <property type="entry name" value="DnaJ"/>
    <property type="match status" value="1"/>
</dbReference>
<name>A0ABT7NCP9_9BURK</name>
<dbReference type="InterPro" id="IPR050817">
    <property type="entry name" value="DjlA_DnaK_co-chaperone"/>
</dbReference>
<keyword evidence="4" id="KW-1185">Reference proteome</keyword>
<comment type="caution">
    <text evidence="3">The sequence shown here is derived from an EMBL/GenBank/DDBJ whole genome shotgun (WGS) entry which is preliminary data.</text>
</comment>
<feature type="domain" description="J" evidence="2">
    <location>
        <begin position="3"/>
        <end position="69"/>
    </location>
</feature>
<evidence type="ECO:0000259" key="2">
    <source>
        <dbReference type="PROSITE" id="PS50076"/>
    </source>
</evidence>
<dbReference type="Proteomes" id="UP001174908">
    <property type="component" value="Unassembled WGS sequence"/>
</dbReference>
<reference evidence="3" key="1">
    <citation type="submission" date="2023-06" db="EMBL/GenBank/DDBJ databases">
        <authorList>
            <person name="Jiang Y."/>
            <person name="Liu Q."/>
        </authorList>
    </citation>
    <scope>NUCLEOTIDE SEQUENCE</scope>
    <source>
        <strain evidence="3">CGMCC 1.12089</strain>
    </source>
</reference>